<evidence type="ECO:0008006" key="9">
    <source>
        <dbReference type="Google" id="ProtNLM"/>
    </source>
</evidence>
<accession>C4XYP2</accession>
<dbReference type="GO" id="GO:0005737">
    <property type="term" value="C:cytoplasm"/>
    <property type="evidence" value="ECO:0007669"/>
    <property type="project" value="UniProtKB-SubCell"/>
</dbReference>
<comment type="subcellular location">
    <subcellularLocation>
        <location evidence="2">Cytoplasm</location>
    </subcellularLocation>
    <subcellularLocation>
        <location evidence="1">Nucleus</location>
    </subcellularLocation>
</comment>
<dbReference type="Pfam" id="PF09135">
    <property type="entry name" value="Alb1"/>
    <property type="match status" value="1"/>
</dbReference>
<evidence type="ECO:0000256" key="3">
    <source>
        <dbReference type="ARBA" id="ARBA00022448"/>
    </source>
</evidence>
<evidence type="ECO:0000313" key="7">
    <source>
        <dbReference type="EMBL" id="EEQ36942.1"/>
    </source>
</evidence>
<dbReference type="KEGG" id="clu:CLUG_01065"/>
<dbReference type="InterPro" id="IPR022784">
    <property type="entry name" value="Ribosome_bgen_Alb1"/>
</dbReference>
<dbReference type="GeneID" id="8499907"/>
<dbReference type="STRING" id="306902.C4XYP2"/>
<evidence type="ECO:0000256" key="6">
    <source>
        <dbReference type="ARBA" id="ARBA00023242"/>
    </source>
</evidence>
<keyword evidence="3" id="KW-0813">Transport</keyword>
<dbReference type="VEuPathDB" id="FungiDB:CLUG_01065"/>
<dbReference type="EMBL" id="CH408076">
    <property type="protein sequence ID" value="EEQ36942.1"/>
    <property type="molecule type" value="Genomic_DNA"/>
</dbReference>
<dbReference type="AlphaFoldDB" id="C4XYP2"/>
<dbReference type="HOGENOM" id="CLU_103824_0_0_1"/>
<dbReference type="OMA" id="HHKVHSL"/>
<keyword evidence="6" id="KW-0539">Nucleus</keyword>
<dbReference type="Proteomes" id="UP000007703">
    <property type="component" value="Unassembled WGS sequence"/>
</dbReference>
<gene>
    <name evidence="7" type="ORF">CLUG_01065</name>
</gene>
<dbReference type="FunCoup" id="C4XYP2">
    <property type="interactions" value="227"/>
</dbReference>
<sequence>MRYEILSVAKSAKARDCNGIVILRSGVRLTPGRFFFANPPVSSSPSSPCTHTTERYFSTCRHHIDKQEMPSRNSVNKPKGKLQAAHRSNVISKKKAYRANRVVPTRSSNGRYNTDTAPRPTDSKALALYSGGLASTGNGVTTTTLSKKRAKKIERNKRYVAKRNEQLNIDLAVKQEGMDIDMEPQGKRVKPQKAPTTLDKVKEALWAAVEDSTSGDMGLNVSSEGTTIGIQAF</sequence>
<evidence type="ECO:0000313" key="8">
    <source>
        <dbReference type="Proteomes" id="UP000007703"/>
    </source>
</evidence>
<name>C4XYP2_CLAL4</name>
<evidence type="ECO:0000256" key="1">
    <source>
        <dbReference type="ARBA" id="ARBA00004123"/>
    </source>
</evidence>
<dbReference type="GO" id="GO:0005634">
    <property type="term" value="C:nucleus"/>
    <property type="evidence" value="ECO:0007669"/>
    <property type="project" value="UniProtKB-SubCell"/>
</dbReference>
<dbReference type="GO" id="GO:0042254">
    <property type="term" value="P:ribosome biogenesis"/>
    <property type="evidence" value="ECO:0007669"/>
    <property type="project" value="UniProtKB-KW"/>
</dbReference>
<keyword evidence="5" id="KW-0690">Ribosome biogenesis</keyword>
<keyword evidence="4" id="KW-0963">Cytoplasm</keyword>
<dbReference type="InParanoid" id="C4XYP2"/>
<evidence type="ECO:0000256" key="2">
    <source>
        <dbReference type="ARBA" id="ARBA00004496"/>
    </source>
</evidence>
<organism evidence="7 8">
    <name type="scientific">Clavispora lusitaniae (strain ATCC 42720)</name>
    <name type="common">Yeast</name>
    <name type="synonym">Candida lusitaniae</name>
    <dbReference type="NCBI Taxonomy" id="306902"/>
    <lineage>
        <taxon>Eukaryota</taxon>
        <taxon>Fungi</taxon>
        <taxon>Dikarya</taxon>
        <taxon>Ascomycota</taxon>
        <taxon>Saccharomycotina</taxon>
        <taxon>Pichiomycetes</taxon>
        <taxon>Metschnikowiaceae</taxon>
        <taxon>Clavispora</taxon>
    </lineage>
</organism>
<protein>
    <recommendedName>
        <fullName evidence="9">Ribosome biogenesis protein</fullName>
    </recommendedName>
</protein>
<evidence type="ECO:0000256" key="4">
    <source>
        <dbReference type="ARBA" id="ARBA00022490"/>
    </source>
</evidence>
<proteinExistence type="predicted"/>
<evidence type="ECO:0000256" key="5">
    <source>
        <dbReference type="ARBA" id="ARBA00022517"/>
    </source>
</evidence>
<reference evidence="7 8" key="1">
    <citation type="journal article" date="2009" name="Nature">
        <title>Evolution of pathogenicity and sexual reproduction in eight Candida genomes.</title>
        <authorList>
            <person name="Butler G."/>
            <person name="Rasmussen M.D."/>
            <person name="Lin M.F."/>
            <person name="Santos M.A."/>
            <person name="Sakthikumar S."/>
            <person name="Munro C.A."/>
            <person name="Rheinbay E."/>
            <person name="Grabherr M."/>
            <person name="Forche A."/>
            <person name="Reedy J.L."/>
            <person name="Agrafioti I."/>
            <person name="Arnaud M.B."/>
            <person name="Bates S."/>
            <person name="Brown A.J."/>
            <person name="Brunke S."/>
            <person name="Costanzo M.C."/>
            <person name="Fitzpatrick D.A."/>
            <person name="de Groot P.W."/>
            <person name="Harris D."/>
            <person name="Hoyer L.L."/>
            <person name="Hube B."/>
            <person name="Klis F.M."/>
            <person name="Kodira C."/>
            <person name="Lennard N."/>
            <person name="Logue M.E."/>
            <person name="Martin R."/>
            <person name="Neiman A.M."/>
            <person name="Nikolaou E."/>
            <person name="Quail M.A."/>
            <person name="Quinn J."/>
            <person name="Santos M.C."/>
            <person name="Schmitzberger F.F."/>
            <person name="Sherlock G."/>
            <person name="Shah P."/>
            <person name="Silverstein K.A."/>
            <person name="Skrzypek M.S."/>
            <person name="Soll D."/>
            <person name="Staggs R."/>
            <person name="Stansfield I."/>
            <person name="Stumpf M.P."/>
            <person name="Sudbery P.E."/>
            <person name="Srikantha T."/>
            <person name="Zeng Q."/>
            <person name="Berman J."/>
            <person name="Berriman M."/>
            <person name="Heitman J."/>
            <person name="Gow N.A."/>
            <person name="Lorenz M.C."/>
            <person name="Birren B.W."/>
            <person name="Kellis M."/>
            <person name="Cuomo C.A."/>
        </authorList>
    </citation>
    <scope>NUCLEOTIDE SEQUENCE [LARGE SCALE GENOMIC DNA]</scope>
    <source>
        <strain evidence="7 8">ATCC 42720</strain>
    </source>
</reference>